<gene>
    <name evidence="2" type="ORF">C2L64_36440</name>
</gene>
<dbReference type="AlphaFoldDB" id="A0AAN1MNU8"/>
<evidence type="ECO:0000256" key="1">
    <source>
        <dbReference type="SAM" id="Phobius"/>
    </source>
</evidence>
<sequence length="163" mass="17471">MGERSGMLEQATLRLWRAFLTTTQPIAALAYLWLQAAVMSGSALPAAGVAVGAVLTESHFGLAWSVGFLGALVAASSCYFGRRGFPLFVVGLLAYAAGKAASSHAADSGDFSLRETIHVVHLVDWPLGGWWRDRRGDPCCTGSHAWRAVRPAKRLPYAPRCLN</sequence>
<evidence type="ECO:0000313" key="3">
    <source>
        <dbReference type="Proteomes" id="UP000236649"/>
    </source>
</evidence>
<feature type="transmembrane region" description="Helical" evidence="1">
    <location>
        <begin position="62"/>
        <end position="80"/>
    </location>
</feature>
<protein>
    <submittedName>
        <fullName evidence="2">Copper resistance protein CopD</fullName>
    </submittedName>
</protein>
<dbReference type="GeneID" id="55533790"/>
<keyword evidence="1" id="KW-1133">Transmembrane helix</keyword>
<dbReference type="RefSeq" id="WP_039902603.1">
    <property type="nucleotide sequence ID" value="NZ_AKAU01000287.1"/>
</dbReference>
<proteinExistence type="predicted"/>
<accession>A0AAN1MNU8</accession>
<name>A0AAN1MNU8_9BURK</name>
<keyword evidence="1" id="KW-0812">Transmembrane</keyword>
<dbReference type="KEGG" id="phs:C2L64_36440"/>
<organism evidence="2 3">
    <name type="scientific">Paraburkholderia hospita</name>
    <dbReference type="NCBI Taxonomy" id="169430"/>
    <lineage>
        <taxon>Bacteria</taxon>
        <taxon>Pseudomonadati</taxon>
        <taxon>Pseudomonadota</taxon>
        <taxon>Betaproteobacteria</taxon>
        <taxon>Burkholderiales</taxon>
        <taxon>Burkholderiaceae</taxon>
        <taxon>Paraburkholderia</taxon>
    </lineage>
</organism>
<reference evidence="2 3" key="1">
    <citation type="submission" date="2018-01" db="EMBL/GenBank/DDBJ databases">
        <title>Species boundaries and ecological features among Paraburkholderia terrae DSMZ17804T, P. hospita DSMZ17164T and P. caribensis DSMZ13236T.</title>
        <authorList>
            <person name="Pratama A.A."/>
        </authorList>
    </citation>
    <scope>NUCLEOTIDE SEQUENCE [LARGE SCALE GENOMIC DNA]</scope>
    <source>
        <strain evidence="2 3">DSM 17164</strain>
    </source>
</reference>
<dbReference type="Proteomes" id="UP000236649">
    <property type="component" value="Chromosome 3"/>
</dbReference>
<evidence type="ECO:0000313" key="2">
    <source>
        <dbReference type="EMBL" id="AUT73811.1"/>
    </source>
</evidence>
<dbReference type="EMBL" id="CP026107">
    <property type="protein sequence ID" value="AUT73811.1"/>
    <property type="molecule type" value="Genomic_DNA"/>
</dbReference>
<keyword evidence="1" id="KW-0472">Membrane</keyword>